<protein>
    <submittedName>
        <fullName evidence="2">Uncharacterized protein</fullName>
    </submittedName>
</protein>
<gene>
    <name evidence="2" type="ORF">IPN02_06525</name>
</gene>
<dbReference type="AlphaFoldDB" id="A0A936TCH7"/>
<evidence type="ECO:0000256" key="1">
    <source>
        <dbReference type="SAM" id="MobiDB-lite"/>
    </source>
</evidence>
<reference evidence="2 3" key="1">
    <citation type="submission" date="2020-10" db="EMBL/GenBank/DDBJ databases">
        <title>Connecting structure to function with the recovery of over 1000 high-quality activated sludge metagenome-assembled genomes encoding full-length rRNA genes using long-read sequencing.</title>
        <authorList>
            <person name="Singleton C.M."/>
            <person name="Petriglieri F."/>
            <person name="Kristensen J.M."/>
            <person name="Kirkegaard R.H."/>
            <person name="Michaelsen T.Y."/>
            <person name="Andersen M.H."/>
            <person name="Karst S.M."/>
            <person name="Dueholm M.S."/>
            <person name="Nielsen P.H."/>
            <person name="Albertsen M."/>
        </authorList>
    </citation>
    <scope>NUCLEOTIDE SEQUENCE [LARGE SCALE GENOMIC DNA]</scope>
    <source>
        <strain evidence="2">Lyne_18-Q3-R50-59_MAXAC.006</strain>
    </source>
</reference>
<dbReference type="EMBL" id="JADJZA010000002">
    <property type="protein sequence ID" value="MBK9296501.1"/>
    <property type="molecule type" value="Genomic_DNA"/>
</dbReference>
<evidence type="ECO:0000313" key="3">
    <source>
        <dbReference type="Proteomes" id="UP000727993"/>
    </source>
</evidence>
<accession>A0A936TCH7</accession>
<feature type="compositionally biased region" description="Pro residues" evidence="1">
    <location>
        <begin position="47"/>
        <end position="56"/>
    </location>
</feature>
<feature type="region of interest" description="Disordered" evidence="1">
    <location>
        <begin position="1"/>
        <end position="69"/>
    </location>
</feature>
<organism evidence="2 3">
    <name type="scientific">Candidatus Neomicrothrix subdominans</name>
    <dbReference type="NCBI Taxonomy" id="2954438"/>
    <lineage>
        <taxon>Bacteria</taxon>
        <taxon>Bacillati</taxon>
        <taxon>Actinomycetota</taxon>
        <taxon>Acidimicrobiia</taxon>
        <taxon>Acidimicrobiales</taxon>
        <taxon>Microthrixaceae</taxon>
        <taxon>Candidatus Neomicrothrix</taxon>
    </lineage>
</organism>
<comment type="caution">
    <text evidence="2">The sequence shown here is derived from an EMBL/GenBank/DDBJ whole genome shotgun (WGS) entry which is preliminary data.</text>
</comment>
<proteinExistence type="predicted"/>
<evidence type="ECO:0000313" key="2">
    <source>
        <dbReference type="EMBL" id="MBK9296501.1"/>
    </source>
</evidence>
<name>A0A936TCH7_9ACTN</name>
<sequence>MTTTANARPPETPADPLAGFLSRTNGEAGTIAAACPEWMEAPDRPPRPAPPRPAPPRPHHRPWGAASPP</sequence>
<dbReference type="Proteomes" id="UP000727993">
    <property type="component" value="Unassembled WGS sequence"/>
</dbReference>